<gene>
    <name evidence="1" type="ORF">V5799_009226</name>
</gene>
<organism evidence="1 2">
    <name type="scientific">Amblyomma americanum</name>
    <name type="common">Lone star tick</name>
    <dbReference type="NCBI Taxonomy" id="6943"/>
    <lineage>
        <taxon>Eukaryota</taxon>
        <taxon>Metazoa</taxon>
        <taxon>Ecdysozoa</taxon>
        <taxon>Arthropoda</taxon>
        <taxon>Chelicerata</taxon>
        <taxon>Arachnida</taxon>
        <taxon>Acari</taxon>
        <taxon>Parasitiformes</taxon>
        <taxon>Ixodida</taxon>
        <taxon>Ixodoidea</taxon>
        <taxon>Ixodidae</taxon>
        <taxon>Amblyomminae</taxon>
        <taxon>Amblyomma</taxon>
    </lineage>
</organism>
<reference evidence="1 2" key="1">
    <citation type="journal article" date="2023" name="Arcadia Sci">
        <title>De novo assembly of a long-read Amblyomma americanum tick genome.</title>
        <authorList>
            <person name="Chou S."/>
            <person name="Poskanzer K.E."/>
            <person name="Rollins M."/>
            <person name="Thuy-Boun P.S."/>
        </authorList>
    </citation>
    <scope>NUCLEOTIDE SEQUENCE [LARGE SCALE GENOMIC DNA]</scope>
    <source>
        <strain evidence="1">F_SG_1</strain>
        <tissue evidence="1">Salivary glands</tissue>
    </source>
</reference>
<keyword evidence="2" id="KW-1185">Reference proteome</keyword>
<dbReference type="Proteomes" id="UP001321473">
    <property type="component" value="Unassembled WGS sequence"/>
</dbReference>
<sequence>MAKVNETLVVFKRKHSTNTTLRCHSAKKTGQTNETLYEYTLRARNSNGTQYQYVEQKVEVKLVLLKSGHGYRSKYTDGDGVKFSLRLRNMSEAQDCFVIMVNKNYTRSKINMNSTKGCELLVPASKVTEKIPAECDTYYNETCKGDSLQLYQDDCIYDQVSSDPGC</sequence>
<dbReference type="Gene3D" id="2.40.128.20">
    <property type="match status" value="1"/>
</dbReference>
<name>A0AAQ4FBA6_AMBAM</name>
<dbReference type="EMBL" id="JARKHS020004588">
    <property type="protein sequence ID" value="KAK8784409.1"/>
    <property type="molecule type" value="Genomic_DNA"/>
</dbReference>
<dbReference type="AlphaFoldDB" id="A0AAQ4FBA6"/>
<proteinExistence type="predicted"/>
<dbReference type="SUPFAM" id="SSF50814">
    <property type="entry name" value="Lipocalins"/>
    <property type="match status" value="1"/>
</dbReference>
<comment type="caution">
    <text evidence="1">The sequence shown here is derived from an EMBL/GenBank/DDBJ whole genome shotgun (WGS) entry which is preliminary data.</text>
</comment>
<protein>
    <recommendedName>
        <fullName evidence="3">Salivary lipocalin</fullName>
    </recommendedName>
</protein>
<accession>A0AAQ4FBA6</accession>
<evidence type="ECO:0008006" key="3">
    <source>
        <dbReference type="Google" id="ProtNLM"/>
    </source>
</evidence>
<dbReference type="InterPro" id="IPR012674">
    <property type="entry name" value="Calycin"/>
</dbReference>
<evidence type="ECO:0000313" key="1">
    <source>
        <dbReference type="EMBL" id="KAK8784409.1"/>
    </source>
</evidence>
<evidence type="ECO:0000313" key="2">
    <source>
        <dbReference type="Proteomes" id="UP001321473"/>
    </source>
</evidence>